<dbReference type="InterPro" id="IPR012340">
    <property type="entry name" value="NA-bd_OB-fold"/>
</dbReference>
<reference evidence="4" key="1">
    <citation type="journal article" date="2019" name="Int. J. Syst. Evol. Microbiol.">
        <title>The Global Catalogue of Microorganisms (GCM) 10K type strain sequencing project: providing services to taxonomists for standard genome sequencing and annotation.</title>
        <authorList>
            <consortium name="The Broad Institute Genomics Platform"/>
            <consortium name="The Broad Institute Genome Sequencing Center for Infectious Disease"/>
            <person name="Wu L."/>
            <person name="Ma J."/>
        </authorList>
    </citation>
    <scope>NUCLEOTIDE SEQUENCE [LARGE SCALE GENOMIC DNA]</scope>
    <source>
        <strain evidence="4">JCM 16702</strain>
    </source>
</reference>
<evidence type="ECO:0000259" key="2">
    <source>
        <dbReference type="Pfam" id="PF12172"/>
    </source>
</evidence>
<dbReference type="SUPFAM" id="SSF50249">
    <property type="entry name" value="Nucleic acid-binding proteins"/>
    <property type="match status" value="1"/>
</dbReference>
<dbReference type="Gene3D" id="6.10.30.10">
    <property type="match status" value="1"/>
</dbReference>
<keyword evidence="4" id="KW-1185">Reference proteome</keyword>
<protein>
    <recommendedName>
        <fullName evidence="5">Zn-ribbon domain-containing OB-fold protein</fullName>
    </recommendedName>
</protein>
<dbReference type="PANTHER" id="PTHR34075">
    <property type="entry name" value="BLR3430 PROTEIN"/>
    <property type="match status" value="1"/>
</dbReference>
<dbReference type="RefSeq" id="WP_344948443.1">
    <property type="nucleotide sequence ID" value="NZ_BAAAZG010000020.1"/>
</dbReference>
<dbReference type="InterPro" id="IPR052513">
    <property type="entry name" value="Thioester_dehydratase-like"/>
</dbReference>
<evidence type="ECO:0008006" key="5">
    <source>
        <dbReference type="Google" id="ProtNLM"/>
    </source>
</evidence>
<gene>
    <name evidence="3" type="ORF">GCM10022214_36130</name>
</gene>
<dbReference type="EMBL" id="BAAAZG010000020">
    <property type="protein sequence ID" value="GAA4075640.1"/>
    <property type="molecule type" value="Genomic_DNA"/>
</dbReference>
<dbReference type="InterPro" id="IPR002878">
    <property type="entry name" value="ChsH2_C"/>
</dbReference>
<accession>A0ABP7VWF0</accession>
<dbReference type="Proteomes" id="UP001500683">
    <property type="component" value="Unassembled WGS sequence"/>
</dbReference>
<evidence type="ECO:0000313" key="4">
    <source>
        <dbReference type="Proteomes" id="UP001500683"/>
    </source>
</evidence>
<name>A0ABP7VWF0_9ACTN</name>
<evidence type="ECO:0000259" key="1">
    <source>
        <dbReference type="Pfam" id="PF01796"/>
    </source>
</evidence>
<feature type="domain" description="ChsH2 C-terminal OB-fold" evidence="1">
    <location>
        <begin position="56"/>
        <end position="126"/>
    </location>
</feature>
<feature type="domain" description="ChsH2 rubredoxin-like zinc ribbon" evidence="2">
    <location>
        <begin position="19"/>
        <end position="55"/>
    </location>
</feature>
<dbReference type="Pfam" id="PF01796">
    <property type="entry name" value="OB_ChsH2_C"/>
    <property type="match status" value="1"/>
</dbReference>
<dbReference type="PANTHER" id="PTHR34075:SF5">
    <property type="entry name" value="BLR3430 PROTEIN"/>
    <property type="match status" value="1"/>
</dbReference>
<sequence>MSLRQRPRPQADRDSAPWWEAVRRHELLVQRCAGCGTPRFPARAVCNRCRSLEYEWTPASGTGRVYSWIVNHQVFMPSMADEVPFTVLLVRLDDGLGHGDDLLVYGNLVDAEPDVLRPGLPVEAVFADVDDDTTLVQWRPHR</sequence>
<dbReference type="Pfam" id="PF12172">
    <property type="entry name" value="zf-ChsH2"/>
    <property type="match status" value="1"/>
</dbReference>
<evidence type="ECO:0000313" key="3">
    <source>
        <dbReference type="EMBL" id="GAA4075640.1"/>
    </source>
</evidence>
<organism evidence="3 4">
    <name type="scientific">Actinomadura miaoliensis</name>
    <dbReference type="NCBI Taxonomy" id="430685"/>
    <lineage>
        <taxon>Bacteria</taxon>
        <taxon>Bacillati</taxon>
        <taxon>Actinomycetota</taxon>
        <taxon>Actinomycetes</taxon>
        <taxon>Streptosporangiales</taxon>
        <taxon>Thermomonosporaceae</taxon>
        <taxon>Actinomadura</taxon>
    </lineage>
</organism>
<proteinExistence type="predicted"/>
<comment type="caution">
    <text evidence="3">The sequence shown here is derived from an EMBL/GenBank/DDBJ whole genome shotgun (WGS) entry which is preliminary data.</text>
</comment>
<dbReference type="InterPro" id="IPR022002">
    <property type="entry name" value="ChsH2_Znr"/>
</dbReference>